<comment type="caution">
    <text evidence="7">The sequence shown here is derived from an EMBL/GenBank/DDBJ whole genome shotgun (WGS) entry which is preliminary data.</text>
</comment>
<dbReference type="InterPro" id="IPR025110">
    <property type="entry name" value="AMP-bd_C"/>
</dbReference>
<dbReference type="Gene3D" id="3.30.300.30">
    <property type="match status" value="1"/>
</dbReference>
<evidence type="ECO:0000256" key="2">
    <source>
        <dbReference type="ARBA" id="ARBA00022598"/>
    </source>
</evidence>
<dbReference type="STRING" id="1225564.AA309_10610"/>
<dbReference type="Proteomes" id="UP000035489">
    <property type="component" value="Unassembled WGS sequence"/>
</dbReference>
<dbReference type="GO" id="GO:0006631">
    <property type="term" value="P:fatty acid metabolic process"/>
    <property type="evidence" value="ECO:0007669"/>
    <property type="project" value="TreeGrafter"/>
</dbReference>
<dbReference type="InterPro" id="IPR045851">
    <property type="entry name" value="AMP-bd_C_sf"/>
</dbReference>
<dbReference type="Pfam" id="PF13193">
    <property type="entry name" value="AMP-binding_C"/>
    <property type="match status" value="1"/>
</dbReference>
<dbReference type="FunFam" id="3.30.300.30:FF:000008">
    <property type="entry name" value="2,3-dihydroxybenzoate-AMP ligase"/>
    <property type="match status" value="1"/>
</dbReference>
<dbReference type="GO" id="GO:0031956">
    <property type="term" value="F:medium-chain fatty acid-CoA ligase activity"/>
    <property type="evidence" value="ECO:0007669"/>
    <property type="project" value="TreeGrafter"/>
</dbReference>
<dbReference type="EMBL" id="LCYG01000023">
    <property type="protein sequence ID" value="KLK93025.1"/>
    <property type="molecule type" value="Genomic_DNA"/>
</dbReference>
<accession>A0A0H1RCT9</accession>
<comment type="catalytic activity">
    <reaction evidence="3">
        <text>3-(methylsulfanyl)propanoate + ATP + CoA = 3-(methylsulfanyl)propanoyl-CoA + AMP + diphosphate</text>
        <dbReference type="Rhea" id="RHEA:43052"/>
        <dbReference type="ChEBI" id="CHEBI:30616"/>
        <dbReference type="ChEBI" id="CHEBI:33019"/>
        <dbReference type="ChEBI" id="CHEBI:49016"/>
        <dbReference type="ChEBI" id="CHEBI:57287"/>
        <dbReference type="ChEBI" id="CHEBI:82815"/>
        <dbReference type="ChEBI" id="CHEBI:456215"/>
        <dbReference type="EC" id="6.2.1.44"/>
    </reaction>
    <physiologicalReaction direction="left-to-right" evidence="3">
        <dbReference type="Rhea" id="RHEA:43053"/>
    </physiologicalReaction>
</comment>
<evidence type="ECO:0000256" key="4">
    <source>
        <dbReference type="ARBA" id="ARBA00066616"/>
    </source>
</evidence>
<name>A0A0H1RCT9_9HYPH</name>
<evidence type="ECO:0000256" key="5">
    <source>
        <dbReference type="ARBA" id="ARBA00067668"/>
    </source>
</evidence>
<dbReference type="AlphaFoldDB" id="A0A0H1RCT9"/>
<evidence type="ECO:0000256" key="1">
    <source>
        <dbReference type="ARBA" id="ARBA00006432"/>
    </source>
</evidence>
<organism evidence="7 8">
    <name type="scientific">Microvirga vignae</name>
    <dbReference type="NCBI Taxonomy" id="1225564"/>
    <lineage>
        <taxon>Bacteria</taxon>
        <taxon>Pseudomonadati</taxon>
        <taxon>Pseudomonadota</taxon>
        <taxon>Alphaproteobacteria</taxon>
        <taxon>Hyphomicrobiales</taxon>
        <taxon>Methylobacteriaceae</taxon>
        <taxon>Microvirga</taxon>
    </lineage>
</organism>
<protein>
    <recommendedName>
        <fullName evidence="5">3-methylmercaptopropionyl-CoA ligase</fullName>
        <ecNumber evidence="4">6.2.1.44</ecNumber>
    </recommendedName>
</protein>
<sequence>MYTLVITGGFNVYPKEIEDEIDAIPGVFESAVIGLPHKDFGEGVTAVVVRSKEAGVDEKTILAALDGRLAKFKLPKRVVFVDELPRNTMGKVQKNVLREHFADLYIPSARAS</sequence>
<evidence type="ECO:0000256" key="3">
    <source>
        <dbReference type="ARBA" id="ARBA00051915"/>
    </source>
</evidence>
<comment type="similarity">
    <text evidence="1">Belongs to the ATP-dependent AMP-binding enzyme family.</text>
</comment>
<dbReference type="PANTHER" id="PTHR43201">
    <property type="entry name" value="ACYL-COA SYNTHETASE"/>
    <property type="match status" value="1"/>
</dbReference>
<reference evidence="7 8" key="1">
    <citation type="submission" date="2015-05" db="EMBL/GenBank/DDBJ databases">
        <title>Draft genome sequence of Microvirga vignae strain BR3299, a novel nitrogen fixing bacteria isolated from Brazil semi-aired region.</title>
        <authorList>
            <person name="Zilli J.E."/>
            <person name="Passos S.R."/>
            <person name="Leite J."/>
            <person name="Baldani J.I."/>
            <person name="Xavier G.R."/>
            <person name="Rumjaneck N.G."/>
            <person name="Simoes-Araujo J.L."/>
        </authorList>
    </citation>
    <scope>NUCLEOTIDE SEQUENCE [LARGE SCALE GENOMIC DNA]</scope>
    <source>
        <strain evidence="7 8">BR3299</strain>
    </source>
</reference>
<evidence type="ECO:0000313" key="7">
    <source>
        <dbReference type="EMBL" id="KLK93025.1"/>
    </source>
</evidence>
<keyword evidence="2" id="KW-0436">Ligase</keyword>
<dbReference type="EC" id="6.2.1.44" evidence="4"/>
<proteinExistence type="inferred from homology"/>
<evidence type="ECO:0000259" key="6">
    <source>
        <dbReference type="Pfam" id="PF13193"/>
    </source>
</evidence>
<dbReference type="SUPFAM" id="SSF56801">
    <property type="entry name" value="Acetyl-CoA synthetase-like"/>
    <property type="match status" value="1"/>
</dbReference>
<gene>
    <name evidence="7" type="ORF">AA309_10610</name>
</gene>
<feature type="domain" description="AMP-binding enzyme C-terminal" evidence="6">
    <location>
        <begin position="16"/>
        <end position="91"/>
    </location>
</feature>
<evidence type="ECO:0000313" key="8">
    <source>
        <dbReference type="Proteomes" id="UP000035489"/>
    </source>
</evidence>
<dbReference type="PANTHER" id="PTHR43201:SF8">
    <property type="entry name" value="ACYL-COA SYNTHETASE FAMILY MEMBER 3"/>
    <property type="match status" value="1"/>
</dbReference>
<keyword evidence="8" id="KW-1185">Reference proteome</keyword>
<dbReference type="PATRIC" id="fig|1225564.3.peg.2782"/>